<evidence type="ECO:0000313" key="2">
    <source>
        <dbReference type="EMBL" id="MFC4634568.1"/>
    </source>
</evidence>
<keyword evidence="3" id="KW-1185">Reference proteome</keyword>
<accession>A0ABV9HXC5</accession>
<feature type="signal peptide" evidence="1">
    <location>
        <begin position="1"/>
        <end position="20"/>
    </location>
</feature>
<evidence type="ECO:0000313" key="3">
    <source>
        <dbReference type="Proteomes" id="UP001596043"/>
    </source>
</evidence>
<comment type="caution">
    <text evidence="2">The sequence shown here is derived from an EMBL/GenBank/DDBJ whole genome shotgun (WGS) entry which is preliminary data.</text>
</comment>
<organism evidence="2 3">
    <name type="scientific">Dokdonia ponticola</name>
    <dbReference type="NCBI Taxonomy" id="2041041"/>
    <lineage>
        <taxon>Bacteria</taxon>
        <taxon>Pseudomonadati</taxon>
        <taxon>Bacteroidota</taxon>
        <taxon>Flavobacteriia</taxon>
        <taxon>Flavobacteriales</taxon>
        <taxon>Flavobacteriaceae</taxon>
        <taxon>Dokdonia</taxon>
    </lineage>
</organism>
<evidence type="ECO:0000256" key="1">
    <source>
        <dbReference type="SAM" id="SignalP"/>
    </source>
</evidence>
<keyword evidence="1" id="KW-0732">Signal</keyword>
<dbReference type="EMBL" id="JBHSFV010000006">
    <property type="protein sequence ID" value="MFC4634568.1"/>
    <property type="molecule type" value="Genomic_DNA"/>
</dbReference>
<feature type="chain" id="PRO_5045377585" description="TonB C-terminal domain-containing protein" evidence="1">
    <location>
        <begin position="21"/>
        <end position="112"/>
    </location>
</feature>
<proteinExistence type="predicted"/>
<protein>
    <recommendedName>
        <fullName evidence="4">TonB C-terminal domain-containing protein</fullName>
    </recommendedName>
</protein>
<name>A0ABV9HXC5_9FLAO</name>
<reference evidence="3" key="1">
    <citation type="journal article" date="2019" name="Int. J. Syst. Evol. Microbiol.">
        <title>The Global Catalogue of Microorganisms (GCM) 10K type strain sequencing project: providing services to taxonomists for standard genome sequencing and annotation.</title>
        <authorList>
            <consortium name="The Broad Institute Genomics Platform"/>
            <consortium name="The Broad Institute Genome Sequencing Center for Infectious Disease"/>
            <person name="Wu L."/>
            <person name="Ma J."/>
        </authorList>
    </citation>
    <scope>NUCLEOTIDE SEQUENCE [LARGE SCALE GENOMIC DNA]</scope>
    <source>
        <strain evidence="3">YJ-61-S</strain>
    </source>
</reference>
<gene>
    <name evidence="2" type="ORF">ACFO3O_11655</name>
</gene>
<dbReference type="Proteomes" id="UP001596043">
    <property type="component" value="Unassembled WGS sequence"/>
</dbReference>
<sequence>MKAKHWFILSFLCVPFVVSAQHSWRKDSLQFKVYTRIFFSEQKQIDSVKVQKITCDYCSQKQVLALSEEALRRARMDLNDPNLKKEGVHVQAHFIRISKEDFKSINHKQNKK</sequence>
<dbReference type="RefSeq" id="WP_379978946.1">
    <property type="nucleotide sequence ID" value="NZ_JBHSFV010000006.1"/>
</dbReference>
<evidence type="ECO:0008006" key="4">
    <source>
        <dbReference type="Google" id="ProtNLM"/>
    </source>
</evidence>